<evidence type="ECO:0000313" key="2">
    <source>
        <dbReference type="EMBL" id="MBF0597925.1"/>
    </source>
</evidence>
<keyword evidence="1" id="KW-0812">Transmembrane</keyword>
<feature type="transmembrane region" description="Helical" evidence="1">
    <location>
        <begin position="108"/>
        <end position="126"/>
    </location>
</feature>
<protein>
    <submittedName>
        <fullName evidence="2">Uncharacterized protein</fullName>
    </submittedName>
</protein>
<dbReference type="AlphaFoldDB" id="A0A8J7KAU8"/>
<dbReference type="RefSeq" id="WP_194183472.1">
    <property type="nucleotide sequence ID" value="NZ_JADGIK010000007.1"/>
</dbReference>
<keyword evidence="3" id="KW-1185">Reference proteome</keyword>
<name>A0A8J7KAU8_9FLAO</name>
<keyword evidence="1" id="KW-0472">Membrane</keyword>
<comment type="caution">
    <text evidence="2">The sequence shown here is derived from an EMBL/GenBank/DDBJ whole genome shotgun (WGS) entry which is preliminary data.</text>
</comment>
<dbReference type="EMBL" id="JADGIK010000007">
    <property type="protein sequence ID" value="MBF0597925.1"/>
    <property type="molecule type" value="Genomic_DNA"/>
</dbReference>
<evidence type="ECO:0000256" key="1">
    <source>
        <dbReference type="SAM" id="Phobius"/>
    </source>
</evidence>
<reference evidence="2" key="1">
    <citation type="submission" date="2020-10" db="EMBL/GenBank/DDBJ databases">
        <authorList>
            <person name="Lu T."/>
            <person name="Wang Q."/>
            <person name="Han X."/>
        </authorList>
    </citation>
    <scope>NUCLEOTIDE SEQUENCE</scope>
    <source>
        <strain evidence="2">WQ 117</strain>
    </source>
</reference>
<gene>
    <name evidence="2" type="ORF">IM532_10820</name>
</gene>
<dbReference type="Proteomes" id="UP000608754">
    <property type="component" value="Unassembled WGS sequence"/>
</dbReference>
<organism evidence="2 3">
    <name type="scientific">Faecalibacter rhinopitheci</name>
    <dbReference type="NCBI Taxonomy" id="2779678"/>
    <lineage>
        <taxon>Bacteria</taxon>
        <taxon>Pseudomonadati</taxon>
        <taxon>Bacteroidota</taxon>
        <taxon>Flavobacteriia</taxon>
        <taxon>Flavobacteriales</taxon>
        <taxon>Weeksellaceae</taxon>
        <taxon>Faecalibacter</taxon>
    </lineage>
</organism>
<sequence>MRYSPEEYISESTRNSTFQYRIHLINFNKMFIVHTEDYNKTNREQLLQAKDSITLYVDRNDFDYAHGLIDKPYFSSHLTNKKIVSIKKIKYQDEFLLDSDLSDNKFDLFHLIIIIAPLLALGYTLYQFNKIYS</sequence>
<accession>A0A8J7KAU8</accession>
<keyword evidence="1" id="KW-1133">Transmembrane helix</keyword>
<evidence type="ECO:0000313" key="3">
    <source>
        <dbReference type="Proteomes" id="UP000608754"/>
    </source>
</evidence>
<proteinExistence type="predicted"/>